<dbReference type="PANTHER" id="PTHR35394">
    <property type="entry name" value="DUF3176 DOMAIN-CONTAINING PROTEIN"/>
    <property type="match status" value="1"/>
</dbReference>
<dbReference type="Proteomes" id="UP001276659">
    <property type="component" value="Unassembled WGS sequence"/>
</dbReference>
<comment type="caution">
    <text evidence="2">The sequence shown here is derived from an EMBL/GenBank/DDBJ whole genome shotgun (WGS) entry which is preliminary data.</text>
</comment>
<reference evidence="2" key="1">
    <citation type="submission" date="2022-11" db="EMBL/GenBank/DDBJ databases">
        <title>Chromosomal genome sequence assembly and mating type (MAT) locus characterization of the leprose asexual lichenized fungus Lepraria neglecta (Nyl.) Erichsen.</title>
        <authorList>
            <person name="Allen J.L."/>
            <person name="Pfeffer B."/>
        </authorList>
    </citation>
    <scope>NUCLEOTIDE SEQUENCE</scope>
    <source>
        <strain evidence="2">Allen 5258</strain>
    </source>
</reference>
<keyword evidence="3" id="KW-1185">Reference proteome</keyword>
<name>A0AAD9ZDJ9_9LECA</name>
<sequence>MSLAFGTFTQRLVALEAFPIIKGALSPGNIPRTETWQAFLKSVREESYCNYIMPSGSKVTFSTLNDGTTNVYGFQVIPGHGAVYNTSDEHRIWLANFDVFGAPYYTQTEGYLESLPNENAIASECALSMCVQAFKTDTINTNQIQKIVQRAIQIGISAKTEFSNSLSMFNGNLLSQERPSFTDDYLQAMWNASADLDGWIKNLALSMTNVVRTTNTSGPFDLYDGTGYQLGVQIHWPWITLPAVLVAMSLIILIVTIVQTARSPVKAWKGSPLALLFIDVDPSLKKAATGQMENFNGIEDLIGSTKVVMKPGGDVDWIIKAL</sequence>
<protein>
    <submittedName>
        <fullName evidence="2">Uncharacterized protein</fullName>
    </submittedName>
</protein>
<keyword evidence="1" id="KW-1133">Transmembrane helix</keyword>
<organism evidence="2 3">
    <name type="scientific">Lepraria neglecta</name>
    <dbReference type="NCBI Taxonomy" id="209136"/>
    <lineage>
        <taxon>Eukaryota</taxon>
        <taxon>Fungi</taxon>
        <taxon>Dikarya</taxon>
        <taxon>Ascomycota</taxon>
        <taxon>Pezizomycotina</taxon>
        <taxon>Lecanoromycetes</taxon>
        <taxon>OSLEUM clade</taxon>
        <taxon>Lecanoromycetidae</taxon>
        <taxon>Lecanorales</taxon>
        <taxon>Lecanorineae</taxon>
        <taxon>Stereocaulaceae</taxon>
        <taxon>Lepraria</taxon>
    </lineage>
</organism>
<dbReference type="AlphaFoldDB" id="A0AAD9ZDJ9"/>
<proteinExistence type="predicted"/>
<keyword evidence="1" id="KW-0812">Transmembrane</keyword>
<gene>
    <name evidence="2" type="ORF">OEA41_007904</name>
</gene>
<dbReference type="EMBL" id="JASNWA010000004">
    <property type="protein sequence ID" value="KAK3176581.1"/>
    <property type="molecule type" value="Genomic_DNA"/>
</dbReference>
<evidence type="ECO:0000313" key="3">
    <source>
        <dbReference type="Proteomes" id="UP001276659"/>
    </source>
</evidence>
<evidence type="ECO:0000256" key="1">
    <source>
        <dbReference type="SAM" id="Phobius"/>
    </source>
</evidence>
<feature type="transmembrane region" description="Helical" evidence="1">
    <location>
        <begin position="236"/>
        <end position="258"/>
    </location>
</feature>
<keyword evidence="1" id="KW-0472">Membrane</keyword>
<dbReference type="PANTHER" id="PTHR35394:SF5">
    <property type="entry name" value="DUF3176 DOMAIN-CONTAINING PROTEIN"/>
    <property type="match status" value="1"/>
</dbReference>
<evidence type="ECO:0000313" key="2">
    <source>
        <dbReference type="EMBL" id="KAK3176581.1"/>
    </source>
</evidence>
<accession>A0AAD9ZDJ9</accession>